<feature type="compositionally biased region" description="Pro residues" evidence="2">
    <location>
        <begin position="157"/>
        <end position="174"/>
    </location>
</feature>
<protein>
    <submittedName>
        <fullName evidence="3">Uncharacterized protein</fullName>
    </submittedName>
</protein>
<feature type="compositionally biased region" description="Low complexity" evidence="2">
    <location>
        <begin position="175"/>
        <end position="192"/>
    </location>
</feature>
<feature type="region of interest" description="Disordered" evidence="2">
    <location>
        <begin position="108"/>
        <end position="192"/>
    </location>
</feature>
<feature type="compositionally biased region" description="Pro residues" evidence="2">
    <location>
        <begin position="131"/>
        <end position="140"/>
    </location>
</feature>
<feature type="coiled-coil region" evidence="1">
    <location>
        <begin position="358"/>
        <end position="435"/>
    </location>
</feature>
<evidence type="ECO:0000256" key="2">
    <source>
        <dbReference type="SAM" id="MobiDB-lite"/>
    </source>
</evidence>
<proteinExistence type="predicted"/>
<dbReference type="RefSeq" id="WP_210653310.1">
    <property type="nucleotide sequence ID" value="NZ_JAGKQQ010000001.1"/>
</dbReference>
<feature type="region of interest" description="Disordered" evidence="2">
    <location>
        <begin position="234"/>
        <end position="316"/>
    </location>
</feature>
<evidence type="ECO:0000256" key="1">
    <source>
        <dbReference type="SAM" id="Coils"/>
    </source>
</evidence>
<reference evidence="3 4" key="1">
    <citation type="submission" date="2021-04" db="EMBL/GenBank/DDBJ databases">
        <authorList>
            <person name="Ivanova A."/>
        </authorList>
    </citation>
    <scope>NUCLEOTIDE SEQUENCE [LARGE SCALE GENOMIC DNA]</scope>
    <source>
        <strain evidence="3 4">G18</strain>
    </source>
</reference>
<feature type="compositionally biased region" description="Low complexity" evidence="2">
    <location>
        <begin position="249"/>
        <end position="270"/>
    </location>
</feature>
<keyword evidence="1" id="KW-0175">Coiled coil</keyword>
<dbReference type="EMBL" id="JAGKQQ010000001">
    <property type="protein sequence ID" value="MBP3955219.1"/>
    <property type="molecule type" value="Genomic_DNA"/>
</dbReference>
<comment type="caution">
    <text evidence="3">The sequence shown here is derived from an EMBL/GenBank/DDBJ whole genome shotgun (WGS) entry which is preliminary data.</text>
</comment>
<organism evidence="3 4">
    <name type="scientific">Gemmata palustris</name>
    <dbReference type="NCBI Taxonomy" id="2822762"/>
    <lineage>
        <taxon>Bacteria</taxon>
        <taxon>Pseudomonadati</taxon>
        <taxon>Planctomycetota</taxon>
        <taxon>Planctomycetia</taxon>
        <taxon>Gemmatales</taxon>
        <taxon>Gemmataceae</taxon>
        <taxon>Gemmata</taxon>
    </lineage>
</organism>
<evidence type="ECO:0000313" key="4">
    <source>
        <dbReference type="Proteomes" id="UP000676565"/>
    </source>
</evidence>
<accession>A0ABS5BNF7</accession>
<dbReference type="Proteomes" id="UP000676565">
    <property type="component" value="Unassembled WGS sequence"/>
</dbReference>
<evidence type="ECO:0000313" key="3">
    <source>
        <dbReference type="EMBL" id="MBP3955219.1"/>
    </source>
</evidence>
<sequence>MTTERKLWWRKVVAVAIGGGVVAGGLVGVVRATTDTHKPVPPVVEDAAWTRLADPVVPAVAEVDRRDVPPGEVIQVGAALPIPVPSAPTPVAPAVPVIPAPPAPFPPNLEPVGAGPRVPDAGSGADKNLLPPVPSLPPVELPKVPAAQTPPAAKPTIPAPPMDLLPQLPVPSAPPAAGLPAPTTPGSLPALPALPGGTAEPQKVPVVPAPPAPVMPVVPPPAGIAPLIPPVQTTESVQPMLPGKPDSGLNPTIPGNTLNPTPPTGAAMPAGFPPKSPGGRDVPGTPVDRPKPPEPSFGSTDKFSVPAANPLSPTPRESAMLNLKQTAALAVLSGAMLTAEQARSAVPLPPIVPAVPVKAAEKTETEKLRDDLTEANKKITALETSVKGLTELLKGKKDTDGTTILPSDPGAVEEIKRLKNRIAELDNELKSLKTQTALKPAIVPEAKPRGIVKVVNEYPVEISMVINEKSHRILPNTKIDVEVPAGEFSYQLLQSGAAVTRSVIKDKETVTLRIK</sequence>
<name>A0ABS5BNF7_9BACT</name>
<feature type="compositionally biased region" description="Low complexity" evidence="2">
    <location>
        <begin position="141"/>
        <end position="156"/>
    </location>
</feature>
<gene>
    <name evidence="3" type="ORF">J8F10_07985</name>
</gene>
<keyword evidence="4" id="KW-1185">Reference proteome</keyword>